<dbReference type="Proteomes" id="UP001603857">
    <property type="component" value="Unassembled WGS sequence"/>
</dbReference>
<organism evidence="1 2">
    <name type="scientific">Flemingia macrophylla</name>
    <dbReference type="NCBI Taxonomy" id="520843"/>
    <lineage>
        <taxon>Eukaryota</taxon>
        <taxon>Viridiplantae</taxon>
        <taxon>Streptophyta</taxon>
        <taxon>Embryophyta</taxon>
        <taxon>Tracheophyta</taxon>
        <taxon>Spermatophyta</taxon>
        <taxon>Magnoliopsida</taxon>
        <taxon>eudicotyledons</taxon>
        <taxon>Gunneridae</taxon>
        <taxon>Pentapetalae</taxon>
        <taxon>rosids</taxon>
        <taxon>fabids</taxon>
        <taxon>Fabales</taxon>
        <taxon>Fabaceae</taxon>
        <taxon>Papilionoideae</taxon>
        <taxon>50 kb inversion clade</taxon>
        <taxon>NPAAA clade</taxon>
        <taxon>indigoferoid/millettioid clade</taxon>
        <taxon>Phaseoleae</taxon>
        <taxon>Flemingia</taxon>
    </lineage>
</organism>
<dbReference type="EMBL" id="JBGMDY010000008">
    <property type="protein sequence ID" value="KAL2326346.1"/>
    <property type="molecule type" value="Genomic_DNA"/>
</dbReference>
<name>A0ABD1LSA1_9FABA</name>
<keyword evidence="2" id="KW-1185">Reference proteome</keyword>
<proteinExistence type="predicted"/>
<comment type="caution">
    <text evidence="1">The sequence shown here is derived from an EMBL/GenBank/DDBJ whole genome shotgun (WGS) entry which is preliminary data.</text>
</comment>
<evidence type="ECO:0000313" key="1">
    <source>
        <dbReference type="EMBL" id="KAL2326346.1"/>
    </source>
</evidence>
<evidence type="ECO:0000313" key="2">
    <source>
        <dbReference type="Proteomes" id="UP001603857"/>
    </source>
</evidence>
<reference evidence="1 2" key="1">
    <citation type="submission" date="2024-08" db="EMBL/GenBank/DDBJ databases">
        <title>Insights into the chromosomal genome structure of Flemingia macrophylla.</title>
        <authorList>
            <person name="Ding Y."/>
            <person name="Zhao Y."/>
            <person name="Bi W."/>
            <person name="Wu M."/>
            <person name="Zhao G."/>
            <person name="Gong Y."/>
            <person name="Li W."/>
            <person name="Zhang P."/>
        </authorList>
    </citation>
    <scope>NUCLEOTIDE SEQUENCE [LARGE SCALE GENOMIC DNA]</scope>
    <source>
        <strain evidence="1">DYQJB</strain>
        <tissue evidence="1">Leaf</tissue>
    </source>
</reference>
<accession>A0ABD1LSA1</accession>
<protein>
    <submittedName>
        <fullName evidence="1">Uncharacterized protein</fullName>
    </submittedName>
</protein>
<gene>
    <name evidence="1" type="ORF">Fmac_025404</name>
</gene>
<dbReference type="AlphaFoldDB" id="A0ABD1LSA1"/>
<sequence>MGKTFIYRVKPLLVASHVVLQPLSRNQTSSAFALFLCTYAINTSSSSSSNFV</sequence>